<protein>
    <recommendedName>
        <fullName evidence="3">OsmC-like protein</fullName>
    </recommendedName>
</protein>
<comment type="caution">
    <text evidence="1">The sequence shown here is derived from an EMBL/GenBank/DDBJ whole genome shotgun (WGS) entry which is preliminary data.</text>
</comment>
<evidence type="ECO:0008006" key="3">
    <source>
        <dbReference type="Google" id="ProtNLM"/>
    </source>
</evidence>
<sequence length="151" mass="16588">MENSHIETFIAEAQGNGWPTKVDIIGTEWNLQLDEPKEDGGLNSGPNPMQYFIASLAGCQNEQAQVVAEELSLNIEQINIQTEIDLDLSGFMGMSENSNASYKEVRLNAVVLGEATDAQIKTMGQKVDARCPILALLRSSGCKIESTWRKK</sequence>
<dbReference type="PANTHER" id="PTHR35368">
    <property type="entry name" value="HYDROPEROXIDE REDUCTASE"/>
    <property type="match status" value="1"/>
</dbReference>
<dbReference type="InterPro" id="IPR036102">
    <property type="entry name" value="OsmC/Ohrsf"/>
</dbReference>
<dbReference type="InterPro" id="IPR003718">
    <property type="entry name" value="OsmC/Ohr_fam"/>
</dbReference>
<name>A0A917MEM2_9FLAO</name>
<gene>
    <name evidence="1" type="ORF">GCM10011416_22910</name>
</gene>
<dbReference type="PANTHER" id="PTHR35368:SF1">
    <property type="entry name" value="HYDROPEROXIDE REDUCTASE"/>
    <property type="match status" value="1"/>
</dbReference>
<evidence type="ECO:0000313" key="1">
    <source>
        <dbReference type="EMBL" id="GGH03397.1"/>
    </source>
</evidence>
<dbReference type="InterPro" id="IPR052924">
    <property type="entry name" value="OsmC/Ohr_hydroprdx_reductase"/>
</dbReference>
<dbReference type="InterPro" id="IPR015946">
    <property type="entry name" value="KH_dom-like_a/b"/>
</dbReference>
<dbReference type="SUPFAM" id="SSF82784">
    <property type="entry name" value="OsmC-like"/>
    <property type="match status" value="1"/>
</dbReference>
<dbReference type="AlphaFoldDB" id="A0A917MEM2"/>
<proteinExistence type="predicted"/>
<organism evidence="1 2">
    <name type="scientific">Polaribacter pacificus</name>
    <dbReference type="NCBI Taxonomy" id="1775173"/>
    <lineage>
        <taxon>Bacteria</taxon>
        <taxon>Pseudomonadati</taxon>
        <taxon>Bacteroidota</taxon>
        <taxon>Flavobacteriia</taxon>
        <taxon>Flavobacteriales</taxon>
        <taxon>Flavobacteriaceae</taxon>
    </lineage>
</organism>
<keyword evidence="2" id="KW-1185">Reference proteome</keyword>
<reference evidence="1" key="1">
    <citation type="journal article" date="2014" name="Int. J. Syst. Evol. Microbiol.">
        <title>Complete genome sequence of Corynebacterium casei LMG S-19264T (=DSM 44701T), isolated from a smear-ripened cheese.</title>
        <authorList>
            <consortium name="US DOE Joint Genome Institute (JGI-PGF)"/>
            <person name="Walter F."/>
            <person name="Albersmeier A."/>
            <person name="Kalinowski J."/>
            <person name="Ruckert C."/>
        </authorList>
    </citation>
    <scope>NUCLEOTIDE SEQUENCE</scope>
    <source>
        <strain evidence="1">CGMCC 1.15763</strain>
    </source>
</reference>
<dbReference type="Proteomes" id="UP000633278">
    <property type="component" value="Unassembled WGS sequence"/>
</dbReference>
<evidence type="ECO:0000313" key="2">
    <source>
        <dbReference type="Proteomes" id="UP000633278"/>
    </source>
</evidence>
<dbReference type="EMBL" id="BMJW01000003">
    <property type="protein sequence ID" value="GGH03397.1"/>
    <property type="molecule type" value="Genomic_DNA"/>
</dbReference>
<dbReference type="Pfam" id="PF02566">
    <property type="entry name" value="OsmC"/>
    <property type="match status" value="1"/>
</dbReference>
<reference evidence="1" key="2">
    <citation type="submission" date="2020-09" db="EMBL/GenBank/DDBJ databases">
        <authorList>
            <person name="Sun Q."/>
            <person name="Zhou Y."/>
        </authorList>
    </citation>
    <scope>NUCLEOTIDE SEQUENCE</scope>
    <source>
        <strain evidence="1">CGMCC 1.15763</strain>
    </source>
</reference>
<dbReference type="Gene3D" id="3.30.300.20">
    <property type="match status" value="1"/>
</dbReference>
<dbReference type="RefSeq" id="WP_188599491.1">
    <property type="nucleotide sequence ID" value="NZ_BMJW01000003.1"/>
</dbReference>
<accession>A0A917MEM2</accession>